<proteinExistence type="predicted"/>
<feature type="compositionally biased region" description="Basic and acidic residues" evidence="1">
    <location>
        <begin position="205"/>
        <end position="225"/>
    </location>
</feature>
<dbReference type="AlphaFoldDB" id="A0A6P6UJ01"/>
<dbReference type="GeneID" id="113711826"/>
<keyword evidence="2" id="KW-1185">Reference proteome</keyword>
<feature type="compositionally biased region" description="Basic and acidic residues" evidence="1">
    <location>
        <begin position="134"/>
        <end position="147"/>
    </location>
</feature>
<reference evidence="3" key="2">
    <citation type="submission" date="2025-08" db="UniProtKB">
        <authorList>
            <consortium name="RefSeq"/>
        </authorList>
    </citation>
    <scope>IDENTIFICATION</scope>
    <source>
        <tissue evidence="3">Leaves</tissue>
    </source>
</reference>
<feature type="compositionally biased region" description="Acidic residues" evidence="1">
    <location>
        <begin position="450"/>
        <end position="461"/>
    </location>
</feature>
<feature type="compositionally biased region" description="Low complexity" evidence="1">
    <location>
        <begin position="647"/>
        <end position="664"/>
    </location>
</feature>
<evidence type="ECO:0000313" key="2">
    <source>
        <dbReference type="Proteomes" id="UP001652660"/>
    </source>
</evidence>
<dbReference type="PANTHER" id="PTHR36005:SF1">
    <property type="entry name" value="DNA LIGASE-LIKE PROTEIN"/>
    <property type="match status" value="1"/>
</dbReference>
<feature type="region of interest" description="Disordered" evidence="1">
    <location>
        <begin position="633"/>
        <end position="720"/>
    </location>
</feature>
<feature type="region of interest" description="Disordered" evidence="1">
    <location>
        <begin position="328"/>
        <end position="482"/>
    </location>
</feature>
<evidence type="ECO:0000313" key="3">
    <source>
        <dbReference type="RefSeq" id="XP_027090845.1"/>
    </source>
</evidence>
<accession>A0A6P6UJ01</accession>
<name>A0A6P6UJ01_COFAR</name>
<gene>
    <name evidence="3" type="primary">LOC113711826</name>
</gene>
<dbReference type="Proteomes" id="UP001652660">
    <property type="component" value="Chromosome 10e"/>
</dbReference>
<feature type="compositionally biased region" description="Basic and acidic residues" evidence="1">
    <location>
        <begin position="155"/>
        <end position="181"/>
    </location>
</feature>
<feature type="compositionally biased region" description="Acidic residues" evidence="1">
    <location>
        <begin position="469"/>
        <end position="482"/>
    </location>
</feature>
<evidence type="ECO:0000256" key="1">
    <source>
        <dbReference type="SAM" id="MobiDB-lite"/>
    </source>
</evidence>
<protein>
    <submittedName>
        <fullName evidence="3">Uncharacterized protein isoform X1</fullName>
    </submittedName>
</protein>
<organism evidence="2 3">
    <name type="scientific">Coffea arabica</name>
    <name type="common">Arabian coffee</name>
    <dbReference type="NCBI Taxonomy" id="13443"/>
    <lineage>
        <taxon>Eukaryota</taxon>
        <taxon>Viridiplantae</taxon>
        <taxon>Streptophyta</taxon>
        <taxon>Embryophyta</taxon>
        <taxon>Tracheophyta</taxon>
        <taxon>Spermatophyta</taxon>
        <taxon>Magnoliopsida</taxon>
        <taxon>eudicotyledons</taxon>
        <taxon>Gunneridae</taxon>
        <taxon>Pentapetalae</taxon>
        <taxon>asterids</taxon>
        <taxon>lamiids</taxon>
        <taxon>Gentianales</taxon>
        <taxon>Rubiaceae</taxon>
        <taxon>Ixoroideae</taxon>
        <taxon>Gardenieae complex</taxon>
        <taxon>Bertiereae - Coffeeae clade</taxon>
        <taxon>Coffeeae</taxon>
        <taxon>Coffea</taxon>
    </lineage>
</organism>
<feature type="compositionally biased region" description="Polar residues" evidence="1">
    <location>
        <begin position="118"/>
        <end position="129"/>
    </location>
</feature>
<feature type="compositionally biased region" description="Basic and acidic residues" evidence="1">
    <location>
        <begin position="697"/>
        <end position="711"/>
    </location>
</feature>
<feature type="region of interest" description="Disordered" evidence="1">
    <location>
        <begin position="73"/>
        <end position="225"/>
    </location>
</feature>
<reference evidence="2" key="1">
    <citation type="journal article" date="2025" name="Foods">
        <title>Unveiling the Microbial Signatures of Arabica Coffee Cherries: Insights into Ripeness Specific Diversity, Functional Traits, and Implications for Quality and Safety.</title>
        <authorList>
            <consortium name="RefSeq"/>
            <person name="Tenea G.N."/>
            <person name="Cifuentes V."/>
            <person name="Reyes P."/>
            <person name="Cevallos-Vallejos M."/>
        </authorList>
    </citation>
    <scope>NUCLEOTIDE SEQUENCE [LARGE SCALE GENOMIC DNA]</scope>
</reference>
<dbReference type="OrthoDB" id="1919305at2759"/>
<sequence>MDSDDDYQSFPPLQPSPQPQNRRLKRLKKKATEVSSKPPSPQQPDSLDPLLGIPRVDFARLEALEASATKTLDSFFDDSNESPLPSHVGTEMESEGNIRMDSEELDSELAFEKDNRTYSELASENNNQMDAEMALEKDSREAKRALEFDDVADVEQDRDSKSEKFEKKRDTTELDVDNKTDEMEEDSSKKKKSKRTKNDTTTVDDDMKSKVSASDKRRQEKERKTYLKQLHAESQRLLRETTEAAFKPIPVVNKPISSVLEKIRQRKRELSKKNLILNNNAFAAANGGVRRDDIGYQPTSRLLEEREDKLAKAVEDIVACPVLPRRDALDVDKSDEPPVPSSREISPPDEASREESSPMFRAPIDDTQDLFGDSETKECNDELPGGLQDSSLEEVMAPSLLAMNLKFDSVPSNDSSSEEDNDKENTDPLPHGGEDDSISPRGAPFKAFLDEEAEEEDDSDNELLQSKETEEDEDMEDSEELNDIIATEYEERPIDCDRRNELHQKWLEQQDEAGTDNLLQRLKVGLEPKETALVGEEQEEIEDGEDFNDEDVIPRNYARMNTKKAKQIITQMFLDKDDSFISDEDEEVERRRVKQHLLVRAEEQATLVSPMEDESSREVFGLIKKLNIVPENKKKAKASSYFDSELKGGQSRSFSKSSFIGRSSYHSLPSSHKQGSGTVRSFIFGRDDSNSRSSISKSDDSLDTISKEKPMRTVTATVTSSQAKFSSQYRSTSGVRASGASLFETLKRSSIRSMSYNRDDAVDLSHVLATFRVPKKPIKIEGRN</sequence>
<feature type="region of interest" description="Disordered" evidence="1">
    <location>
        <begin position="1"/>
        <end position="51"/>
    </location>
</feature>
<dbReference type="RefSeq" id="XP_027090845.1">
    <property type="nucleotide sequence ID" value="XM_027235044.2"/>
</dbReference>
<dbReference type="PANTHER" id="PTHR36005">
    <property type="entry name" value="DNA LIGASE-LIKE PROTEIN"/>
    <property type="match status" value="1"/>
</dbReference>
<feature type="compositionally biased region" description="Polar residues" evidence="1">
    <location>
        <begin position="665"/>
        <end position="679"/>
    </location>
</feature>